<evidence type="ECO:0000256" key="20">
    <source>
        <dbReference type="ARBA" id="ARBA00022990"/>
    </source>
</evidence>
<keyword evidence="12" id="KW-0444">Lipid biosynthesis</keyword>
<dbReference type="SUPFAM" id="SSF50129">
    <property type="entry name" value="GroES-like"/>
    <property type="match status" value="1"/>
</dbReference>
<keyword evidence="13" id="KW-0597">Phosphoprotein</keyword>
<comment type="catalytic activity">
    <reaction evidence="47">
        <text>3-oxobutanoyl-[ACP] + NADPH + H(+) = (3R)-hydroxybutanoyl-[ACP] + NADP(+)</text>
        <dbReference type="Rhea" id="RHEA:41804"/>
        <dbReference type="Rhea" id="RHEA-COMP:9625"/>
        <dbReference type="Rhea" id="RHEA-COMP:9626"/>
        <dbReference type="ChEBI" id="CHEBI:15378"/>
        <dbReference type="ChEBI" id="CHEBI:57783"/>
        <dbReference type="ChEBI" id="CHEBI:58349"/>
        <dbReference type="ChEBI" id="CHEBI:78450"/>
        <dbReference type="ChEBI" id="CHEBI:78451"/>
    </reaction>
    <physiologicalReaction direction="left-to-right" evidence="47">
        <dbReference type="Rhea" id="RHEA:41805"/>
    </physiologicalReaction>
</comment>
<dbReference type="InterPro" id="IPR020807">
    <property type="entry name" value="PKS_DH"/>
</dbReference>
<evidence type="ECO:0000256" key="13">
    <source>
        <dbReference type="ARBA" id="ARBA00022553"/>
    </source>
</evidence>
<comment type="catalytic activity">
    <reaction evidence="37">
        <text>acetyl-CoA + n malonyl-CoA + 2n NADPH + 2n H(+) = a long-chain fatty acid + (n+1) CoA + n CO2 + 2n NADP(+).</text>
        <dbReference type="EC" id="2.3.1.85"/>
    </reaction>
</comment>
<comment type="catalytic activity">
    <reaction evidence="43">
        <text>(2E)-butenoyl-[ACP] + NADPH + H(+) = butanoyl-[ACP] + NADP(+)</text>
        <dbReference type="Rhea" id="RHEA:41812"/>
        <dbReference type="Rhea" id="RHEA-COMP:9627"/>
        <dbReference type="Rhea" id="RHEA-COMP:9628"/>
        <dbReference type="ChEBI" id="CHEBI:15378"/>
        <dbReference type="ChEBI" id="CHEBI:57783"/>
        <dbReference type="ChEBI" id="CHEBI:58349"/>
        <dbReference type="ChEBI" id="CHEBI:78453"/>
        <dbReference type="ChEBI" id="CHEBI:78454"/>
    </reaction>
    <physiologicalReaction direction="left-to-right" evidence="43">
        <dbReference type="Rhea" id="RHEA:41813"/>
    </physiologicalReaction>
</comment>
<comment type="catalytic activity">
    <reaction evidence="54">
        <text>3-oxohexanoyl-[ACP] + NADPH + H(+) = (3R)-hydroxyhexanoyl-[ACP] + NADP(+)</text>
        <dbReference type="Rhea" id="RHEA:41824"/>
        <dbReference type="Rhea" id="RHEA-COMP:9629"/>
        <dbReference type="Rhea" id="RHEA-COMP:9630"/>
        <dbReference type="ChEBI" id="CHEBI:15378"/>
        <dbReference type="ChEBI" id="CHEBI:57783"/>
        <dbReference type="ChEBI" id="CHEBI:58349"/>
        <dbReference type="ChEBI" id="CHEBI:78456"/>
        <dbReference type="ChEBI" id="CHEBI:78457"/>
    </reaction>
    <physiologicalReaction direction="left-to-right" evidence="54">
        <dbReference type="Rhea" id="RHEA:41825"/>
    </physiologicalReaction>
</comment>
<evidence type="ECO:0000256" key="67">
    <source>
        <dbReference type="ARBA" id="ARBA00049533"/>
    </source>
</evidence>
<proteinExistence type="predicted"/>
<comment type="catalytic activity">
    <reaction evidence="61">
        <text>(2E)-tetradecenoyl-[ACP] + NADPH + H(+) = tetradecanoyl-[ACP] + NADP(+)</text>
        <dbReference type="Rhea" id="RHEA:41896"/>
        <dbReference type="Rhea" id="RHEA-COMP:9647"/>
        <dbReference type="Rhea" id="RHEA-COMP:9648"/>
        <dbReference type="ChEBI" id="CHEBI:15378"/>
        <dbReference type="ChEBI" id="CHEBI:57783"/>
        <dbReference type="ChEBI" id="CHEBI:58349"/>
        <dbReference type="ChEBI" id="CHEBI:78475"/>
        <dbReference type="ChEBI" id="CHEBI:78477"/>
    </reaction>
    <physiologicalReaction direction="left-to-right" evidence="61">
        <dbReference type="Rhea" id="RHEA:41897"/>
    </physiologicalReaction>
</comment>
<evidence type="ECO:0000256" key="34">
    <source>
        <dbReference type="ARBA" id="ARBA00023401"/>
    </source>
</evidence>
<keyword evidence="18" id="KW-0521">NADP</keyword>
<dbReference type="PROSITE" id="PS00606">
    <property type="entry name" value="KS3_1"/>
    <property type="match status" value="1"/>
</dbReference>
<keyword evidence="23" id="KW-0443">Lipid metabolism</keyword>
<dbReference type="EMBL" id="CALNXJ010000005">
    <property type="protein sequence ID" value="CAH3040204.1"/>
    <property type="molecule type" value="Genomic_DNA"/>
</dbReference>
<evidence type="ECO:0000259" key="69">
    <source>
        <dbReference type="PROSITE" id="PS50075"/>
    </source>
</evidence>
<dbReference type="InterPro" id="IPR036736">
    <property type="entry name" value="ACP-like_sf"/>
</dbReference>
<dbReference type="Proteomes" id="UP001159428">
    <property type="component" value="Unassembled WGS sequence"/>
</dbReference>
<comment type="catalytic activity">
    <reaction evidence="27">
        <text>(3R)-hydroxyoctanoyl-[ACP] = (2E)-octenoyl-[ACP] + H2O</text>
        <dbReference type="Rhea" id="RHEA:41844"/>
        <dbReference type="Rhea" id="RHEA-COMP:9634"/>
        <dbReference type="Rhea" id="RHEA-COMP:9635"/>
        <dbReference type="ChEBI" id="CHEBI:15377"/>
        <dbReference type="ChEBI" id="CHEBI:78461"/>
        <dbReference type="ChEBI" id="CHEBI:78462"/>
    </reaction>
    <physiologicalReaction direction="left-to-right" evidence="27">
        <dbReference type="Rhea" id="RHEA:41845"/>
    </physiologicalReaction>
</comment>
<evidence type="ECO:0000256" key="3">
    <source>
        <dbReference type="ARBA" id="ARBA00012480"/>
    </source>
</evidence>
<dbReference type="Pfam" id="PF08242">
    <property type="entry name" value="Methyltransf_12"/>
    <property type="match status" value="1"/>
</dbReference>
<keyword evidence="73" id="KW-1185">Reference proteome</keyword>
<feature type="region of interest" description="C-terminal hotdog fold" evidence="68">
    <location>
        <begin position="1061"/>
        <end position="1204"/>
    </location>
</feature>
<dbReference type="InterPro" id="IPR014031">
    <property type="entry name" value="Ketoacyl_synth_C"/>
</dbReference>
<feature type="domain" description="Carrier" evidence="69">
    <location>
        <begin position="2114"/>
        <end position="2191"/>
    </location>
</feature>
<evidence type="ECO:0000256" key="35">
    <source>
        <dbReference type="ARBA" id="ARBA00023402"/>
    </source>
</evidence>
<dbReference type="InterPro" id="IPR001227">
    <property type="entry name" value="Ac_transferase_dom_sf"/>
</dbReference>
<dbReference type="SUPFAM" id="SSF53335">
    <property type="entry name" value="S-adenosyl-L-methionine-dependent methyltransferases"/>
    <property type="match status" value="1"/>
</dbReference>
<evidence type="ECO:0000256" key="18">
    <source>
        <dbReference type="ARBA" id="ARBA00022857"/>
    </source>
</evidence>
<dbReference type="InterPro" id="IPR014043">
    <property type="entry name" value="Acyl_transferase_dom"/>
</dbReference>
<dbReference type="Pfam" id="PF08659">
    <property type="entry name" value="KR"/>
    <property type="match status" value="1"/>
</dbReference>
<comment type="catalytic activity">
    <reaction evidence="31">
        <text>a (3R)-hydroxyacyl-[ACP] = a (2E)-enoyl-[ACP] + H2O</text>
        <dbReference type="Rhea" id="RHEA:13097"/>
        <dbReference type="Rhea" id="RHEA-COMP:9925"/>
        <dbReference type="Rhea" id="RHEA-COMP:9945"/>
        <dbReference type="ChEBI" id="CHEBI:15377"/>
        <dbReference type="ChEBI" id="CHEBI:78784"/>
        <dbReference type="ChEBI" id="CHEBI:78827"/>
        <dbReference type="EC" id="4.2.1.59"/>
    </reaction>
    <physiologicalReaction direction="left-to-right" evidence="31">
        <dbReference type="Rhea" id="RHEA:13098"/>
    </physiologicalReaction>
</comment>
<evidence type="ECO:0000256" key="41">
    <source>
        <dbReference type="ARBA" id="ARBA00047440"/>
    </source>
</evidence>
<evidence type="ECO:0000256" key="31">
    <source>
        <dbReference type="ARBA" id="ARBA00023394"/>
    </source>
</evidence>
<dbReference type="Gene3D" id="3.40.366.10">
    <property type="entry name" value="Malonyl-Coenzyme A Acyl Carrier Protein, domain 2"/>
    <property type="match status" value="1"/>
</dbReference>
<dbReference type="InterPro" id="IPR042104">
    <property type="entry name" value="PKS_dehydratase_sf"/>
</dbReference>
<dbReference type="PROSITE" id="PS50075">
    <property type="entry name" value="CARRIER"/>
    <property type="match status" value="1"/>
</dbReference>
<dbReference type="GO" id="GO:0006633">
    <property type="term" value="P:fatty acid biosynthetic process"/>
    <property type="evidence" value="ECO:0007669"/>
    <property type="project" value="UniProtKB-KW"/>
</dbReference>
<evidence type="ECO:0000256" key="9">
    <source>
        <dbReference type="ARBA" id="ARBA00013258"/>
    </source>
</evidence>
<protein>
    <recommendedName>
        <fullName evidence="10">Fatty acid synthase</fullName>
        <ecNumber evidence="5">1.1.1.100</ecNumber>
        <ecNumber evidence="2">1.3.1.39</ecNumber>
        <ecNumber evidence="8">2.3.1.38</ecNumber>
        <ecNumber evidence="9">2.3.1.39</ecNumber>
        <ecNumber evidence="7">2.3.1.41</ecNumber>
        <ecNumber evidence="4">2.3.1.85</ecNumber>
        <ecNumber evidence="3">3.1.2.14</ecNumber>
        <ecNumber evidence="6">4.2.1.59</ecNumber>
    </recommendedName>
</protein>
<comment type="catalytic activity">
    <reaction evidence="59">
        <text>(2E)-octadecenoyl-[ACP] + NADPH + H(+) = octadecanoyl-[ACP] + NADP(+)</text>
        <dbReference type="Rhea" id="RHEA:41928"/>
        <dbReference type="Rhea" id="RHEA-COMP:9655"/>
        <dbReference type="Rhea" id="RHEA-COMP:9656"/>
        <dbReference type="ChEBI" id="CHEBI:15378"/>
        <dbReference type="ChEBI" id="CHEBI:57783"/>
        <dbReference type="ChEBI" id="CHEBI:58349"/>
        <dbReference type="ChEBI" id="CHEBI:78489"/>
        <dbReference type="ChEBI" id="CHEBI:78495"/>
    </reaction>
    <physiologicalReaction direction="left-to-right" evidence="59">
        <dbReference type="Rhea" id="RHEA:41929"/>
    </physiologicalReaction>
</comment>
<evidence type="ECO:0000256" key="23">
    <source>
        <dbReference type="ARBA" id="ARBA00023098"/>
    </source>
</evidence>
<dbReference type="SUPFAM" id="SSF52151">
    <property type="entry name" value="FabD/lysophospholipase-like"/>
    <property type="match status" value="1"/>
</dbReference>
<comment type="catalytic activity">
    <reaction evidence="49">
        <text>hexadecanoyl-[ACP] + malonyl-[ACP] + H(+) = 3-oxooctadecanoyl-[ACP] + holo-[ACP] + CO2</text>
        <dbReference type="Rhea" id="RHEA:41916"/>
        <dbReference type="Rhea" id="RHEA-COMP:9623"/>
        <dbReference type="Rhea" id="RHEA-COMP:9652"/>
        <dbReference type="Rhea" id="RHEA-COMP:9653"/>
        <dbReference type="Rhea" id="RHEA-COMP:9685"/>
        <dbReference type="ChEBI" id="CHEBI:15378"/>
        <dbReference type="ChEBI" id="CHEBI:16526"/>
        <dbReference type="ChEBI" id="CHEBI:64479"/>
        <dbReference type="ChEBI" id="CHEBI:78449"/>
        <dbReference type="ChEBI" id="CHEBI:78483"/>
        <dbReference type="ChEBI" id="CHEBI:78487"/>
    </reaction>
    <physiologicalReaction direction="left-to-right" evidence="49">
        <dbReference type="Rhea" id="RHEA:41917"/>
    </physiologicalReaction>
</comment>
<dbReference type="GO" id="GO:0004312">
    <property type="term" value="F:fatty acid synthase activity"/>
    <property type="evidence" value="ECO:0007669"/>
    <property type="project" value="UniProtKB-EC"/>
</dbReference>
<dbReference type="Pfam" id="PF00550">
    <property type="entry name" value="PP-binding"/>
    <property type="match status" value="1"/>
</dbReference>
<comment type="catalytic activity">
    <reaction evidence="34">
        <text>(3R)-hydroxyhexadecanoyl-[ACP] = (2E)-hexadecenoyl-[ACP] + H2O</text>
        <dbReference type="Rhea" id="RHEA:41908"/>
        <dbReference type="Rhea" id="RHEA-COMP:9650"/>
        <dbReference type="Rhea" id="RHEA-COMP:9651"/>
        <dbReference type="ChEBI" id="CHEBI:15377"/>
        <dbReference type="ChEBI" id="CHEBI:78480"/>
        <dbReference type="ChEBI" id="CHEBI:78481"/>
    </reaction>
    <physiologicalReaction direction="left-to-right" evidence="34">
        <dbReference type="Rhea" id="RHEA:41909"/>
    </physiologicalReaction>
</comment>
<evidence type="ECO:0000256" key="60">
    <source>
        <dbReference type="ARBA" id="ARBA00049109"/>
    </source>
</evidence>
<evidence type="ECO:0000256" key="4">
    <source>
        <dbReference type="ARBA" id="ARBA00012873"/>
    </source>
</evidence>
<evidence type="ECO:0000256" key="25">
    <source>
        <dbReference type="ARBA" id="ARBA00023239"/>
    </source>
</evidence>
<evidence type="ECO:0000256" key="65">
    <source>
        <dbReference type="ARBA" id="ARBA00049449"/>
    </source>
</evidence>
<dbReference type="FunFam" id="3.40.50.720:FF:000209">
    <property type="entry name" value="Polyketide synthase Pks12"/>
    <property type="match status" value="1"/>
</dbReference>
<comment type="catalytic activity">
    <reaction evidence="56">
        <text>holo-[ACP] + acetyl-CoA = acetyl-[ACP] + CoA</text>
        <dbReference type="Rhea" id="RHEA:41788"/>
        <dbReference type="Rhea" id="RHEA-COMP:9621"/>
        <dbReference type="Rhea" id="RHEA-COMP:9685"/>
        <dbReference type="ChEBI" id="CHEBI:57287"/>
        <dbReference type="ChEBI" id="CHEBI:57288"/>
        <dbReference type="ChEBI" id="CHEBI:64479"/>
        <dbReference type="ChEBI" id="CHEBI:78446"/>
        <dbReference type="EC" id="2.3.1.38"/>
    </reaction>
    <physiologicalReaction direction="left-to-right" evidence="56">
        <dbReference type="Rhea" id="RHEA:41789"/>
    </physiologicalReaction>
</comment>
<reference evidence="72 73" key="1">
    <citation type="submission" date="2022-05" db="EMBL/GenBank/DDBJ databases">
        <authorList>
            <consortium name="Genoscope - CEA"/>
            <person name="William W."/>
        </authorList>
    </citation>
    <scope>NUCLEOTIDE SEQUENCE [LARGE SCALE GENOMIC DNA]</scope>
</reference>
<keyword evidence="17" id="KW-0276">Fatty acid metabolism</keyword>
<dbReference type="PROSITE" id="PS52019">
    <property type="entry name" value="PKS_MFAS_DH"/>
    <property type="match status" value="1"/>
</dbReference>
<comment type="catalytic activity">
    <reaction evidence="28">
        <text>(3R)-hydroxydodecanoyl-[ACP] = (2E)-dodecenoyl-[ACP] + H2O</text>
        <dbReference type="Rhea" id="RHEA:41876"/>
        <dbReference type="Rhea" id="RHEA-COMP:9642"/>
        <dbReference type="Rhea" id="RHEA-COMP:9643"/>
        <dbReference type="ChEBI" id="CHEBI:15377"/>
        <dbReference type="ChEBI" id="CHEBI:78470"/>
        <dbReference type="ChEBI" id="CHEBI:78472"/>
    </reaction>
    <physiologicalReaction direction="left-to-right" evidence="28">
        <dbReference type="Rhea" id="RHEA:41877"/>
    </physiologicalReaction>
</comment>
<evidence type="ECO:0000256" key="10">
    <source>
        <dbReference type="ARBA" id="ARBA00018769"/>
    </source>
</evidence>
<comment type="catalytic activity">
    <reaction evidence="38">
        <text>3-oxooctadecanoyl-[ACP] + NADPH + H(+) = (3R)-hydroxyoctadecanoyl-[ACP] + NADP(+)</text>
        <dbReference type="Rhea" id="RHEA:41920"/>
        <dbReference type="Rhea" id="RHEA-COMP:9653"/>
        <dbReference type="Rhea" id="RHEA-COMP:9654"/>
        <dbReference type="ChEBI" id="CHEBI:15378"/>
        <dbReference type="ChEBI" id="CHEBI:57783"/>
        <dbReference type="ChEBI" id="CHEBI:58349"/>
        <dbReference type="ChEBI" id="CHEBI:78487"/>
        <dbReference type="ChEBI" id="CHEBI:78488"/>
    </reaction>
    <physiologicalReaction direction="left-to-right" evidence="38">
        <dbReference type="Rhea" id="RHEA:41921"/>
    </physiologicalReaction>
</comment>
<evidence type="ECO:0000256" key="46">
    <source>
        <dbReference type="ARBA" id="ARBA00047897"/>
    </source>
</evidence>
<feature type="active site" description="Proton acceptor; for dehydratase activity" evidence="68">
    <location>
        <position position="960"/>
    </location>
</feature>
<evidence type="ECO:0000256" key="5">
    <source>
        <dbReference type="ARBA" id="ARBA00012948"/>
    </source>
</evidence>
<dbReference type="InterPro" id="IPR009081">
    <property type="entry name" value="PP-bd_ACP"/>
</dbReference>
<comment type="catalytic activity">
    <reaction evidence="64">
        <text>3-oxooctanoyl-[ACP] + NADPH + H(+) = (3R)-hydroxyoctanoyl-[ACP] + NADP(+)</text>
        <dbReference type="Rhea" id="RHEA:41840"/>
        <dbReference type="Rhea" id="RHEA-COMP:9633"/>
        <dbReference type="Rhea" id="RHEA-COMP:9634"/>
        <dbReference type="ChEBI" id="CHEBI:15378"/>
        <dbReference type="ChEBI" id="CHEBI:57783"/>
        <dbReference type="ChEBI" id="CHEBI:58349"/>
        <dbReference type="ChEBI" id="CHEBI:78460"/>
        <dbReference type="ChEBI" id="CHEBI:78461"/>
    </reaction>
    <physiologicalReaction direction="left-to-right" evidence="64">
        <dbReference type="Rhea" id="RHEA:41841"/>
    </physiologicalReaction>
</comment>
<dbReference type="Pfam" id="PF21089">
    <property type="entry name" value="PKS_DH_N"/>
    <property type="match status" value="1"/>
</dbReference>
<comment type="catalytic activity">
    <reaction evidence="60">
        <text>decanoyl-[ACP] + malonyl-[ACP] + H(+) = 3-oxododecanoyl-[ACP] + holo-[ACP] + CO2</text>
        <dbReference type="Rhea" id="RHEA:41868"/>
        <dbReference type="Rhea" id="RHEA-COMP:9623"/>
        <dbReference type="Rhea" id="RHEA-COMP:9640"/>
        <dbReference type="Rhea" id="RHEA-COMP:9641"/>
        <dbReference type="Rhea" id="RHEA-COMP:9685"/>
        <dbReference type="ChEBI" id="CHEBI:15378"/>
        <dbReference type="ChEBI" id="CHEBI:16526"/>
        <dbReference type="ChEBI" id="CHEBI:64479"/>
        <dbReference type="ChEBI" id="CHEBI:78449"/>
        <dbReference type="ChEBI" id="CHEBI:78468"/>
        <dbReference type="ChEBI" id="CHEBI:78469"/>
    </reaction>
    <physiologicalReaction direction="left-to-right" evidence="60">
        <dbReference type="Rhea" id="RHEA:41869"/>
    </physiologicalReaction>
</comment>
<evidence type="ECO:0000256" key="61">
    <source>
        <dbReference type="ARBA" id="ARBA00049171"/>
    </source>
</evidence>
<dbReference type="Pfam" id="PF02801">
    <property type="entry name" value="Ketoacyl-synt_C"/>
    <property type="match status" value="1"/>
</dbReference>
<evidence type="ECO:0000313" key="72">
    <source>
        <dbReference type="EMBL" id="CAH3040204.1"/>
    </source>
</evidence>
<dbReference type="InterPro" id="IPR057326">
    <property type="entry name" value="KR_dom"/>
</dbReference>
<comment type="catalytic activity">
    <reaction evidence="63">
        <text>3-oxohexadecanoyl-[ACP] + NADPH + H(+) = (3R)-hydroxyhexadecanoyl-[ACP] + NADP(+)</text>
        <dbReference type="Rhea" id="RHEA:41904"/>
        <dbReference type="Rhea" id="RHEA-COMP:9649"/>
        <dbReference type="Rhea" id="RHEA-COMP:9650"/>
        <dbReference type="ChEBI" id="CHEBI:15378"/>
        <dbReference type="ChEBI" id="CHEBI:57783"/>
        <dbReference type="ChEBI" id="CHEBI:58349"/>
        <dbReference type="ChEBI" id="CHEBI:78478"/>
        <dbReference type="ChEBI" id="CHEBI:78480"/>
    </reaction>
    <physiologicalReaction direction="left-to-right" evidence="63">
        <dbReference type="Rhea" id="RHEA:41905"/>
    </physiologicalReaction>
</comment>
<evidence type="ECO:0000256" key="7">
    <source>
        <dbReference type="ARBA" id="ARBA00013191"/>
    </source>
</evidence>
<comment type="catalytic activity">
    <reaction evidence="52">
        <text>(2E)-octenoyl-[ACP] + NADPH + H(+) = octanoyl-[ACP] + NADP(+)</text>
        <dbReference type="Rhea" id="RHEA:41848"/>
        <dbReference type="Rhea" id="RHEA-COMP:9635"/>
        <dbReference type="Rhea" id="RHEA-COMP:9636"/>
        <dbReference type="ChEBI" id="CHEBI:15378"/>
        <dbReference type="ChEBI" id="CHEBI:57783"/>
        <dbReference type="ChEBI" id="CHEBI:58349"/>
        <dbReference type="ChEBI" id="CHEBI:78462"/>
        <dbReference type="ChEBI" id="CHEBI:78463"/>
    </reaction>
    <physiologicalReaction direction="left-to-right" evidence="52">
        <dbReference type="Rhea" id="RHEA:41849"/>
    </physiologicalReaction>
</comment>
<dbReference type="SMART" id="SM00827">
    <property type="entry name" value="PKS_AT"/>
    <property type="match status" value="1"/>
</dbReference>
<evidence type="ECO:0000256" key="55">
    <source>
        <dbReference type="ARBA" id="ARBA00048650"/>
    </source>
</evidence>
<evidence type="ECO:0000256" key="27">
    <source>
        <dbReference type="ARBA" id="ARBA00023332"/>
    </source>
</evidence>
<dbReference type="Gene3D" id="3.90.180.10">
    <property type="entry name" value="Medium-chain alcohol dehydrogenases, catalytic domain"/>
    <property type="match status" value="1"/>
</dbReference>
<dbReference type="InterPro" id="IPR011032">
    <property type="entry name" value="GroES-like_sf"/>
</dbReference>
<dbReference type="GO" id="GO:0004313">
    <property type="term" value="F:[acyl-carrier-protein] S-acetyltransferase activity"/>
    <property type="evidence" value="ECO:0007669"/>
    <property type="project" value="UniProtKB-EC"/>
</dbReference>
<dbReference type="Pfam" id="PF00107">
    <property type="entry name" value="ADH_zinc_N"/>
    <property type="match status" value="1"/>
</dbReference>
<evidence type="ECO:0000256" key="59">
    <source>
        <dbReference type="ARBA" id="ARBA00049019"/>
    </source>
</evidence>
<evidence type="ECO:0000256" key="28">
    <source>
        <dbReference type="ARBA" id="ARBA00023351"/>
    </source>
</evidence>
<evidence type="ECO:0000313" key="73">
    <source>
        <dbReference type="Proteomes" id="UP001159428"/>
    </source>
</evidence>
<evidence type="ECO:0000256" key="26">
    <source>
        <dbReference type="ARBA" id="ARBA00023268"/>
    </source>
</evidence>
<dbReference type="InterPro" id="IPR032821">
    <property type="entry name" value="PKS_assoc"/>
</dbReference>
<evidence type="ECO:0000256" key="19">
    <source>
        <dbReference type="ARBA" id="ARBA00022898"/>
    </source>
</evidence>
<comment type="catalytic activity">
    <reaction evidence="57">
        <text>hexadecanoyl-[ACP] + H2O = hexadecanoate + holo-[ACP] + H(+)</text>
        <dbReference type="Rhea" id="RHEA:41932"/>
        <dbReference type="Rhea" id="RHEA-COMP:9652"/>
        <dbReference type="Rhea" id="RHEA-COMP:9685"/>
        <dbReference type="ChEBI" id="CHEBI:7896"/>
        <dbReference type="ChEBI" id="CHEBI:15377"/>
        <dbReference type="ChEBI" id="CHEBI:15378"/>
        <dbReference type="ChEBI" id="CHEBI:64479"/>
        <dbReference type="ChEBI" id="CHEBI:78483"/>
        <dbReference type="EC" id="3.1.2.14"/>
    </reaction>
    <physiologicalReaction direction="left-to-right" evidence="57">
        <dbReference type="Rhea" id="RHEA:41933"/>
    </physiologicalReaction>
</comment>
<evidence type="ECO:0000256" key="58">
    <source>
        <dbReference type="ARBA" id="ARBA00048935"/>
    </source>
</evidence>
<keyword evidence="25" id="KW-0456">Lyase</keyword>
<dbReference type="InterPro" id="IPR001031">
    <property type="entry name" value="Thioesterase"/>
</dbReference>
<dbReference type="InterPro" id="IPR049900">
    <property type="entry name" value="PKS_mFAS_DH"/>
</dbReference>
<evidence type="ECO:0000256" key="51">
    <source>
        <dbReference type="ARBA" id="ARBA00048289"/>
    </source>
</evidence>
<dbReference type="InterPro" id="IPR014030">
    <property type="entry name" value="Ketoacyl_synth_N"/>
</dbReference>
<evidence type="ECO:0000256" key="62">
    <source>
        <dbReference type="ARBA" id="ARBA00049263"/>
    </source>
</evidence>
<evidence type="ECO:0000256" key="44">
    <source>
        <dbReference type="ARBA" id="ARBA00047578"/>
    </source>
</evidence>
<comment type="catalytic activity">
    <reaction evidence="32">
        <text>(3R)-hydroxytetradecanoyl-[ACP] = (2E)-tetradecenoyl-[ACP] + H2O</text>
        <dbReference type="Rhea" id="RHEA:41892"/>
        <dbReference type="Rhea" id="RHEA-COMP:9646"/>
        <dbReference type="Rhea" id="RHEA-COMP:9647"/>
        <dbReference type="ChEBI" id="CHEBI:15377"/>
        <dbReference type="ChEBI" id="CHEBI:78474"/>
        <dbReference type="ChEBI" id="CHEBI:78475"/>
    </reaction>
    <physiologicalReaction direction="left-to-right" evidence="32">
        <dbReference type="Rhea" id="RHEA:41893"/>
    </physiologicalReaction>
</comment>
<dbReference type="InterPro" id="IPR029058">
    <property type="entry name" value="AB_hydrolase_fold"/>
</dbReference>
<evidence type="ECO:0000256" key="30">
    <source>
        <dbReference type="ARBA" id="ARBA00023388"/>
    </source>
</evidence>
<comment type="catalytic activity">
    <reaction evidence="35">
        <text>(3R)-hydroxybutanoyl-[ACP] = (2E)-butenoyl-[ACP] + H2O</text>
        <dbReference type="Rhea" id="RHEA:41808"/>
        <dbReference type="Rhea" id="RHEA-COMP:9626"/>
        <dbReference type="Rhea" id="RHEA-COMP:9627"/>
        <dbReference type="ChEBI" id="CHEBI:15377"/>
        <dbReference type="ChEBI" id="CHEBI:78451"/>
        <dbReference type="ChEBI" id="CHEBI:78453"/>
    </reaction>
    <physiologicalReaction direction="left-to-right" evidence="35">
        <dbReference type="Rhea" id="RHEA:41809"/>
    </physiologicalReaction>
</comment>
<dbReference type="InterPro" id="IPR016035">
    <property type="entry name" value="Acyl_Trfase/lysoPLipase"/>
</dbReference>
<evidence type="ECO:0000256" key="40">
    <source>
        <dbReference type="ARBA" id="ARBA00047400"/>
    </source>
</evidence>
<dbReference type="SMART" id="SM00826">
    <property type="entry name" value="PKS_DH"/>
    <property type="match status" value="1"/>
</dbReference>
<dbReference type="Gene3D" id="3.40.50.1820">
    <property type="entry name" value="alpha/beta hydrolase"/>
    <property type="match status" value="2"/>
</dbReference>
<comment type="catalytic activity">
    <reaction evidence="29">
        <text>(3R)-hydroxyhexanoyl-[ACP] = (2E)-hexenoyl-[ACP] + H2O</text>
        <dbReference type="Rhea" id="RHEA:41828"/>
        <dbReference type="Rhea" id="RHEA-COMP:9630"/>
        <dbReference type="Rhea" id="RHEA-COMP:9631"/>
        <dbReference type="ChEBI" id="CHEBI:15377"/>
        <dbReference type="ChEBI" id="CHEBI:78457"/>
        <dbReference type="ChEBI" id="CHEBI:78458"/>
    </reaction>
    <physiologicalReaction direction="left-to-right" evidence="29">
        <dbReference type="Rhea" id="RHEA:41829"/>
    </physiologicalReaction>
</comment>
<comment type="catalytic activity">
    <reaction evidence="65">
        <text>butanoyl-[ACP] + malonyl-[ACP] + H(+) = 3-oxohexanoyl-[ACP] + holo-[ACP] + CO2</text>
        <dbReference type="Rhea" id="RHEA:41820"/>
        <dbReference type="Rhea" id="RHEA-COMP:9623"/>
        <dbReference type="Rhea" id="RHEA-COMP:9628"/>
        <dbReference type="Rhea" id="RHEA-COMP:9629"/>
        <dbReference type="Rhea" id="RHEA-COMP:9685"/>
        <dbReference type="ChEBI" id="CHEBI:15378"/>
        <dbReference type="ChEBI" id="CHEBI:16526"/>
        <dbReference type="ChEBI" id="CHEBI:64479"/>
        <dbReference type="ChEBI" id="CHEBI:78449"/>
        <dbReference type="ChEBI" id="CHEBI:78454"/>
        <dbReference type="ChEBI" id="CHEBI:78456"/>
    </reaction>
    <physiologicalReaction direction="left-to-right" evidence="65">
        <dbReference type="Rhea" id="RHEA:41821"/>
    </physiologicalReaction>
</comment>
<comment type="catalytic activity">
    <reaction evidence="58">
        <text>3-oxotetradecanoyl-[ACP] + NADPH + H(+) = (3R)-hydroxytetradecanoyl-[ACP] + NADP(+)</text>
        <dbReference type="Rhea" id="RHEA:41888"/>
        <dbReference type="Rhea" id="RHEA-COMP:9645"/>
        <dbReference type="Rhea" id="RHEA-COMP:9646"/>
        <dbReference type="ChEBI" id="CHEBI:15378"/>
        <dbReference type="ChEBI" id="CHEBI:57783"/>
        <dbReference type="ChEBI" id="CHEBI:58349"/>
        <dbReference type="ChEBI" id="CHEBI:78473"/>
        <dbReference type="ChEBI" id="CHEBI:78474"/>
    </reaction>
    <physiologicalReaction direction="left-to-right" evidence="58">
        <dbReference type="Rhea" id="RHEA:41889"/>
    </physiologicalReaction>
</comment>
<evidence type="ECO:0000256" key="1">
    <source>
        <dbReference type="ARBA" id="ARBA00005189"/>
    </source>
</evidence>
<evidence type="ECO:0000256" key="63">
    <source>
        <dbReference type="ARBA" id="ARBA00049414"/>
    </source>
</evidence>
<dbReference type="InterPro" id="IPR018201">
    <property type="entry name" value="Ketoacyl_synth_AS"/>
</dbReference>
<dbReference type="GO" id="GO:0004314">
    <property type="term" value="F:[acyl-carrier-protein] S-malonyltransferase activity"/>
    <property type="evidence" value="ECO:0007669"/>
    <property type="project" value="UniProtKB-EC"/>
</dbReference>
<dbReference type="CDD" id="cd05195">
    <property type="entry name" value="enoyl_red"/>
    <property type="match status" value="1"/>
</dbReference>
<dbReference type="EC" id="1.1.1.100" evidence="5"/>
<evidence type="ECO:0000256" key="21">
    <source>
        <dbReference type="ARBA" id="ARBA00023002"/>
    </source>
</evidence>
<feature type="domain" description="PKS/mFAS DH" evidence="71">
    <location>
        <begin position="927"/>
        <end position="1204"/>
    </location>
</feature>
<dbReference type="PROSITE" id="PS00012">
    <property type="entry name" value="PHOSPHOPANTETHEINE"/>
    <property type="match status" value="1"/>
</dbReference>
<dbReference type="EC" id="3.1.2.14" evidence="3"/>
<comment type="catalytic activity">
    <reaction evidence="62">
        <text>3-oxododecanoyl-[ACP] + NADPH + H(+) = (3R)-hydroxydodecanoyl-[ACP] + NADP(+)</text>
        <dbReference type="Rhea" id="RHEA:41872"/>
        <dbReference type="Rhea" id="RHEA-COMP:9641"/>
        <dbReference type="Rhea" id="RHEA-COMP:9642"/>
        <dbReference type="ChEBI" id="CHEBI:15378"/>
        <dbReference type="ChEBI" id="CHEBI:57783"/>
        <dbReference type="ChEBI" id="CHEBI:58349"/>
        <dbReference type="ChEBI" id="CHEBI:78469"/>
        <dbReference type="ChEBI" id="CHEBI:78470"/>
    </reaction>
    <physiologicalReaction direction="left-to-right" evidence="62">
        <dbReference type="Rhea" id="RHEA:41873"/>
    </physiologicalReaction>
</comment>
<keyword evidence="14" id="KW-0808">Transferase</keyword>
<evidence type="ECO:0000259" key="71">
    <source>
        <dbReference type="PROSITE" id="PS52019"/>
    </source>
</evidence>
<sequence>MKSRRPSTRSASSRTGLLDSPGRKILSEVLLVCELLMFITLTALTGGKPPSTSTNTQKKTPQVRKLTFIYFYMVQQQLADIVVAGMACRLPESDNAEEFWSHLMNKEDMVTEDDRRWTPGLHGLPKRGGKLKDIKHFDATFFGVHAKQAHRMDPQLRILLELTYEALIDAGIDPQTVRNSRTGVFVGASGSEAFEAFSANTEDIVGYGMTGCSRSMFANRVSFTFDFKGPSFVLDTACSSSLLAMDCAVQAIRSGSCDAAIVGGVSLTLKPNTSVDFLKLNMLSPDGACKSFDVSGNGYCRSEGCVAIYLTKRSVARRIYAHVVNSKTNSDGYKTQGVTYPSGALQKQLLDQVYQEANINPADVVYVEAHGTGTKAGDPEELNSLTSVFCDKRAPETGPLLIGSVKSNMGHPEPASGLCGVTKVLLAMQHGILPPNLHFNSPNPDIPGLLDGRLKVVTEPLPWKGGIVGINSFGFGGSNVHVILKSPDAPKPKISSKPTLPIVVPASGRTEEGVKKMLQFARENIANKDLLALLTEVSSTPLNTFSHRGYTIVGSESNVEEVLKVQSNRRPIWYVFSGMGTQWSGMGEKLMQIPTFSESIHKTAEILKEFGVDLVKIITKSDDKTYTKTINSFVGLASIQIALVDCLKALGITPDGIVGHSVGELGCAYADGSFTAKEVILAAYWRGRCVQEAKLPPGAMAAVGLTWAEAKKRCPEGVRPACHNAEDTVTISGDAIAVNKFVQELKEEGTFAKEVNTSGVAFHSRYMALIAPMLKESLMKFIVPKKRSPRWISTSIPEDRWDTELAKYSSADYHVNNLVSPVLFQEALGKIPADAVVIEIAPHCLLQAILKRSLSPQSVNIPLMKRNHPNNLEFFLTGLGRLYAGGINFDPTLITTTKASFPVHVSTPSIAPHMGWDHSQEWDVPTMSRFQFSSSGGTATLCNFEIDISPSSADKYLEGHCIDGRVLFPATGYLVLAWKTLAKSAGLLLEHTSVAFEDVTIHRATILPKTGSVTLTVHLMPASNKFNVSEGDSLAVSGKIFMPELPALSEDFKVAPPLEEEVHLTADCIYKELRLRGYDYGPTFQGILGANSSGTNGELKWTGEWISFLDTMLQLSVLRLPGRGLRLPTRVRSLRIDPSIHLERAKEGTCEVKVDPKMDMVVAGGVELKGLHATVAPKRQDGQVPVLEKFAFVPYVDGPMPKSSTLEGISKESFFDVIQNGPLLKVMLDTVIENKVGPNLKISEVGAAEGKVFSRAVPLLSLHPMVQLNYTATDKNEELLGTITELAPEDLVEVCTWDVSKQPPGAVNKSDLIIASNLIHMTSDLSNALENIKSALSPRGFVLLHEVTANLEAARAIFGKNGFTLSGQEQKYFLTDQQWVKTLQGVGLNVVSMKRIGSVSSLLLCRLTNASEEKPVFIDVDETFEFLPNLQTAMASGDKSPIWLRSFTASPTGIVGMTNCLRQELGGEKIRCLFASPDEKAKVMEHFESLVKLDLVMNLFQGGKFGSYRHVLLEDSPNASEETEHAYVNVLTRGDLSSLRWIASHLKYSPRTQGTTELCTVNYTSLNFRDIMLATGKLPPDALPGDLAHQDCILGMEFSGRNQKGERIMGLLPAQALATTVMADQRFTWKVPETWTLLQAASVPVVYSTAYYALIVRANLRPGESVLIHSGSGGVGQAAISICLKMGCEVFTTVGTKEKREYLMATFPDLKPQNIGNSRDLSFEQMVMHRTNGRGVHVVLNSLAEEKLQASLRCLARHGRFLEIGKYDLSNNTPLGMALFLKNVSFHGILLDAIFEEDNSEWIEVSKLFTEGIKSGAVRPLKTTVFDRDEIEPAFRFMAQGKHIGKVVIQVKPEDETKSVVKLMAHARSMCDPRKSYVVTGGLGGFGLELAHWLVERGARNLVLTSRRGIRTGYQARRIKVWQEMGVKVLSLTDDVGTKEGVACILKKACELGPLGGIFHLAVVLRDGLLENQTIEAFQAVNKPKYHGTIYLDQMTRQKDIAEELHWFVVFSSVSSGRGNAGQSNYGFANSAMERVCEDRVKKGLPGVAIQWGAIGDVGLIQDTMGGSNETVIGGTLPQRISSCLAVLDRFLSQTHPVMSSYILASKITSKGDKGSGSDLVGAVAHILGVKDVSTINPDTTLADLGLDSLMGVEVRQTLERDFDIQMTMKDVRLLTVNKMRELTSGDAPEESEKGKTTEETEAYLPEIGKQSLVQMNDVKNGQKPLFIIHNINGTVEPLRTLANNLSFPVIGLQYSLTSPKDSIQSLSASYIKCIREIIPQGPYRLAGYSFGASVAIEMALQLEKTLEVESLILLDGSHTYVAAHTVWHRNRLSLQPKGSWEPRAVAEGLSALAPQYAPVDKAKLLEVLQKVTTIDKQIQLTADVISEANSALAKESVVRFITSFMALLRMGEEYKPASRLHGNVHLVRAKTVNEMGRGLGDDLSLREVCSGQLSVSWVEGDHETFLQNESSMEVANILTKALRS</sequence>
<dbReference type="CDD" id="cd08954">
    <property type="entry name" value="KR_1_FAS_SDR_x"/>
    <property type="match status" value="1"/>
</dbReference>
<dbReference type="Pfam" id="PF00109">
    <property type="entry name" value="ketoacyl-synt"/>
    <property type="match status" value="1"/>
</dbReference>
<dbReference type="EC" id="1.3.1.39" evidence="2"/>
<evidence type="ECO:0000256" key="39">
    <source>
        <dbReference type="ARBA" id="ARBA00047394"/>
    </source>
</evidence>
<comment type="caution">
    <text evidence="72">The sequence shown here is derived from an EMBL/GenBank/DDBJ whole genome shotgun (WGS) entry which is preliminary data.</text>
</comment>
<feature type="region of interest" description="N-terminal hotdog fold" evidence="68">
    <location>
        <begin position="927"/>
        <end position="1048"/>
    </location>
</feature>
<dbReference type="EC" id="2.3.1.39" evidence="9"/>
<comment type="catalytic activity">
    <reaction evidence="48">
        <text>acetyl-[ACP] + malonyl-[ACP] + H(+) = 3-oxobutanoyl-[ACP] + holo-[ACP] + CO2</text>
        <dbReference type="Rhea" id="RHEA:41800"/>
        <dbReference type="Rhea" id="RHEA-COMP:9621"/>
        <dbReference type="Rhea" id="RHEA-COMP:9623"/>
        <dbReference type="Rhea" id="RHEA-COMP:9625"/>
        <dbReference type="Rhea" id="RHEA-COMP:9685"/>
        <dbReference type="ChEBI" id="CHEBI:15378"/>
        <dbReference type="ChEBI" id="CHEBI:16526"/>
        <dbReference type="ChEBI" id="CHEBI:64479"/>
        <dbReference type="ChEBI" id="CHEBI:78446"/>
        <dbReference type="ChEBI" id="CHEBI:78449"/>
        <dbReference type="ChEBI" id="CHEBI:78450"/>
    </reaction>
    <physiologicalReaction direction="left-to-right" evidence="48">
        <dbReference type="Rhea" id="RHEA:41801"/>
    </physiologicalReaction>
</comment>
<keyword evidence="19" id="KW-0663">Pyridoxal phosphate</keyword>
<keyword evidence="21" id="KW-0560">Oxidoreductase</keyword>
<evidence type="ECO:0000256" key="49">
    <source>
        <dbReference type="ARBA" id="ARBA00048051"/>
    </source>
</evidence>
<dbReference type="InterPro" id="IPR036291">
    <property type="entry name" value="NAD(P)-bd_dom_sf"/>
</dbReference>
<evidence type="ECO:0000256" key="36">
    <source>
        <dbReference type="ARBA" id="ARBA00023442"/>
    </source>
</evidence>
<comment type="catalytic activity">
    <reaction evidence="55">
        <text>a 2,3-saturated acyl-[ACP] + NADP(+) = a (2E)-enoyl-[ACP] + NADPH + H(+)</text>
        <dbReference type="Rhea" id="RHEA:22564"/>
        <dbReference type="Rhea" id="RHEA-COMP:9925"/>
        <dbReference type="Rhea" id="RHEA-COMP:9926"/>
        <dbReference type="ChEBI" id="CHEBI:15378"/>
        <dbReference type="ChEBI" id="CHEBI:57783"/>
        <dbReference type="ChEBI" id="CHEBI:58349"/>
        <dbReference type="ChEBI" id="CHEBI:78784"/>
        <dbReference type="ChEBI" id="CHEBI:78785"/>
        <dbReference type="EC" id="1.3.1.39"/>
    </reaction>
    <physiologicalReaction direction="right-to-left" evidence="55">
        <dbReference type="Rhea" id="RHEA:22566"/>
    </physiologicalReaction>
</comment>
<dbReference type="FunFam" id="1.10.1200.10:FF:000013">
    <property type="entry name" value="Fatty acid synthase"/>
    <property type="match status" value="1"/>
</dbReference>
<evidence type="ECO:0000256" key="66">
    <source>
        <dbReference type="ARBA" id="ARBA00049521"/>
    </source>
</evidence>
<dbReference type="InterPro" id="IPR049552">
    <property type="entry name" value="PKS_DH_N"/>
</dbReference>
<keyword evidence="24" id="KW-0275">Fatty acid biosynthesis</keyword>
<evidence type="ECO:0000256" key="16">
    <source>
        <dbReference type="ARBA" id="ARBA00022801"/>
    </source>
</evidence>
<organism evidence="72 73">
    <name type="scientific">Pocillopora meandrina</name>
    <dbReference type="NCBI Taxonomy" id="46732"/>
    <lineage>
        <taxon>Eukaryota</taxon>
        <taxon>Metazoa</taxon>
        <taxon>Cnidaria</taxon>
        <taxon>Anthozoa</taxon>
        <taxon>Hexacorallia</taxon>
        <taxon>Scleractinia</taxon>
        <taxon>Astrocoeniina</taxon>
        <taxon>Pocilloporidae</taxon>
        <taxon>Pocillopora</taxon>
    </lineage>
</organism>
<dbReference type="CDD" id="cd00833">
    <property type="entry name" value="PKS"/>
    <property type="match status" value="1"/>
</dbReference>
<evidence type="ECO:0000256" key="52">
    <source>
        <dbReference type="ARBA" id="ARBA00048420"/>
    </source>
</evidence>
<dbReference type="InterPro" id="IPR020843">
    <property type="entry name" value="ER"/>
</dbReference>
<dbReference type="SMART" id="SM00823">
    <property type="entry name" value="PKS_PP"/>
    <property type="match status" value="1"/>
</dbReference>
<dbReference type="InterPro" id="IPR020841">
    <property type="entry name" value="PKS_Beta-ketoAc_synthase_dom"/>
</dbReference>
<dbReference type="EC" id="2.3.1.38" evidence="8"/>
<dbReference type="PANTHER" id="PTHR43775">
    <property type="entry name" value="FATTY ACID SYNTHASE"/>
    <property type="match status" value="1"/>
</dbReference>
<dbReference type="Pfam" id="PF00698">
    <property type="entry name" value="Acyl_transf_1"/>
    <property type="match status" value="1"/>
</dbReference>
<evidence type="ECO:0000256" key="64">
    <source>
        <dbReference type="ARBA" id="ARBA00049422"/>
    </source>
</evidence>
<keyword evidence="15" id="KW-0702">S-nitrosylation</keyword>
<dbReference type="GO" id="GO:0016297">
    <property type="term" value="F:fatty acyl-[ACP] hydrolase activity"/>
    <property type="evidence" value="ECO:0007669"/>
    <property type="project" value="UniProtKB-EC"/>
</dbReference>
<comment type="catalytic activity">
    <reaction evidence="53">
        <text>a fatty acyl-[ACP] + malonyl-[ACP] + H(+) = a 3-oxoacyl-[ACP] + holo-[ACP] + CO2</text>
        <dbReference type="Rhea" id="RHEA:22836"/>
        <dbReference type="Rhea" id="RHEA-COMP:9623"/>
        <dbReference type="Rhea" id="RHEA-COMP:9685"/>
        <dbReference type="Rhea" id="RHEA-COMP:9916"/>
        <dbReference type="Rhea" id="RHEA-COMP:14125"/>
        <dbReference type="ChEBI" id="CHEBI:15378"/>
        <dbReference type="ChEBI" id="CHEBI:16526"/>
        <dbReference type="ChEBI" id="CHEBI:64479"/>
        <dbReference type="ChEBI" id="CHEBI:78449"/>
        <dbReference type="ChEBI" id="CHEBI:78776"/>
        <dbReference type="ChEBI" id="CHEBI:138651"/>
        <dbReference type="EC" id="2.3.1.41"/>
    </reaction>
    <physiologicalReaction direction="left-to-right" evidence="53">
        <dbReference type="Rhea" id="RHEA:22837"/>
    </physiologicalReaction>
</comment>
<dbReference type="SMART" id="SM00822">
    <property type="entry name" value="PKS_KR"/>
    <property type="match status" value="1"/>
</dbReference>
<name>A0AAU9VVG0_9CNID</name>
<comment type="catalytic activity">
    <reaction evidence="39">
        <text>hexanoyl-[ACP] + malonyl-[ACP] + H(+) = 3-oxooctanoyl-[ACP] + holo-[ACP] + CO2</text>
        <dbReference type="Rhea" id="RHEA:41836"/>
        <dbReference type="Rhea" id="RHEA-COMP:9623"/>
        <dbReference type="Rhea" id="RHEA-COMP:9632"/>
        <dbReference type="Rhea" id="RHEA-COMP:9633"/>
        <dbReference type="Rhea" id="RHEA-COMP:9685"/>
        <dbReference type="ChEBI" id="CHEBI:15378"/>
        <dbReference type="ChEBI" id="CHEBI:16526"/>
        <dbReference type="ChEBI" id="CHEBI:64479"/>
        <dbReference type="ChEBI" id="CHEBI:78449"/>
        <dbReference type="ChEBI" id="CHEBI:78459"/>
        <dbReference type="ChEBI" id="CHEBI:78460"/>
    </reaction>
    <physiologicalReaction direction="left-to-right" evidence="39">
        <dbReference type="Rhea" id="RHEA:41837"/>
    </physiologicalReaction>
</comment>
<evidence type="ECO:0000256" key="15">
    <source>
        <dbReference type="ARBA" id="ARBA00022799"/>
    </source>
</evidence>
<evidence type="ECO:0000256" key="33">
    <source>
        <dbReference type="ARBA" id="ARBA00023399"/>
    </source>
</evidence>
<dbReference type="Gene3D" id="3.10.129.110">
    <property type="entry name" value="Polyketide synthase dehydratase"/>
    <property type="match status" value="1"/>
</dbReference>
<evidence type="ECO:0000256" key="56">
    <source>
        <dbReference type="ARBA" id="ARBA00048691"/>
    </source>
</evidence>
<dbReference type="SMART" id="SM00825">
    <property type="entry name" value="PKS_KS"/>
    <property type="match status" value="1"/>
</dbReference>
<comment type="catalytic activity">
    <reaction evidence="46">
        <text>(2E)-hexenoyl-[ACP] + NADPH + H(+) = hexanoyl-[ACP] + NADP(+)</text>
        <dbReference type="Rhea" id="RHEA:41832"/>
        <dbReference type="Rhea" id="RHEA-COMP:9631"/>
        <dbReference type="Rhea" id="RHEA-COMP:9632"/>
        <dbReference type="ChEBI" id="CHEBI:15378"/>
        <dbReference type="ChEBI" id="CHEBI:57783"/>
        <dbReference type="ChEBI" id="CHEBI:58349"/>
        <dbReference type="ChEBI" id="CHEBI:78458"/>
        <dbReference type="ChEBI" id="CHEBI:78459"/>
    </reaction>
    <physiologicalReaction direction="left-to-right" evidence="46">
        <dbReference type="Rhea" id="RHEA:41833"/>
    </physiologicalReaction>
</comment>
<evidence type="ECO:0000256" key="29">
    <source>
        <dbReference type="ARBA" id="ARBA00023373"/>
    </source>
</evidence>
<dbReference type="SUPFAM" id="SSF53901">
    <property type="entry name" value="Thiolase-like"/>
    <property type="match status" value="1"/>
</dbReference>
<dbReference type="InterPro" id="IPR029063">
    <property type="entry name" value="SAM-dependent_MTases_sf"/>
</dbReference>
<dbReference type="GO" id="GO:0141148">
    <property type="term" value="F:enoyl-[acyl-carrier-protein] reductase (NADPH) activity"/>
    <property type="evidence" value="ECO:0007669"/>
    <property type="project" value="UniProtKB-EC"/>
</dbReference>
<keyword evidence="20" id="KW-0007">Acetylation</keyword>
<dbReference type="InterPro" id="IPR013217">
    <property type="entry name" value="Methyltransf_12"/>
</dbReference>
<dbReference type="Gene3D" id="3.30.70.3290">
    <property type="match status" value="1"/>
</dbReference>
<comment type="catalytic activity">
    <reaction evidence="30">
        <text>(3R)-hydroxydecanoyl-[ACP] = (2E)-decenoyl-[ACP] + H2O</text>
        <dbReference type="Rhea" id="RHEA:41860"/>
        <dbReference type="Rhea" id="RHEA-COMP:9638"/>
        <dbReference type="Rhea" id="RHEA-COMP:9639"/>
        <dbReference type="ChEBI" id="CHEBI:15377"/>
        <dbReference type="ChEBI" id="CHEBI:78466"/>
        <dbReference type="ChEBI" id="CHEBI:78467"/>
    </reaction>
    <physiologicalReaction direction="left-to-right" evidence="30">
        <dbReference type="Rhea" id="RHEA:41861"/>
    </physiologicalReaction>
</comment>
<dbReference type="Gene3D" id="3.40.47.10">
    <property type="match status" value="1"/>
</dbReference>
<evidence type="ECO:0000256" key="68">
    <source>
        <dbReference type="PROSITE-ProRule" id="PRU01363"/>
    </source>
</evidence>
<evidence type="ECO:0000256" key="2">
    <source>
        <dbReference type="ARBA" id="ARBA00012004"/>
    </source>
</evidence>
<comment type="pathway">
    <text evidence="1">Lipid metabolism.</text>
</comment>
<comment type="catalytic activity">
    <reaction evidence="50">
        <text>(2E)-dodecenoyl-[ACP] + NADPH + H(+) = dodecanoyl-[ACP] + NADP(+)</text>
        <dbReference type="Rhea" id="RHEA:41880"/>
        <dbReference type="Rhea" id="RHEA-COMP:9643"/>
        <dbReference type="Rhea" id="RHEA-COMP:9644"/>
        <dbReference type="ChEBI" id="CHEBI:15378"/>
        <dbReference type="ChEBI" id="CHEBI:57783"/>
        <dbReference type="ChEBI" id="CHEBI:58349"/>
        <dbReference type="ChEBI" id="CHEBI:65264"/>
        <dbReference type="ChEBI" id="CHEBI:78472"/>
    </reaction>
    <physiologicalReaction direction="left-to-right" evidence="50">
        <dbReference type="Rhea" id="RHEA:41881"/>
    </physiologicalReaction>
</comment>
<keyword evidence="26" id="KW-0511">Multifunctional enzyme</keyword>
<dbReference type="EC" id="4.2.1.59" evidence="6"/>
<dbReference type="GO" id="GO:0004315">
    <property type="term" value="F:3-oxoacyl-[acyl-carrier-protein] synthase activity"/>
    <property type="evidence" value="ECO:0007669"/>
    <property type="project" value="UniProtKB-EC"/>
</dbReference>
<comment type="catalytic activity">
    <reaction evidence="67">
        <text>octanoyl-[ACP] + malonyl-[ACP] + H(+) = 3-oxodecanoyl-[ACP] + holo-[ACP] + CO2</text>
        <dbReference type="Rhea" id="RHEA:41852"/>
        <dbReference type="Rhea" id="RHEA-COMP:9623"/>
        <dbReference type="Rhea" id="RHEA-COMP:9636"/>
        <dbReference type="Rhea" id="RHEA-COMP:9637"/>
        <dbReference type="Rhea" id="RHEA-COMP:9685"/>
        <dbReference type="ChEBI" id="CHEBI:15378"/>
        <dbReference type="ChEBI" id="CHEBI:16526"/>
        <dbReference type="ChEBI" id="CHEBI:64479"/>
        <dbReference type="ChEBI" id="CHEBI:78449"/>
        <dbReference type="ChEBI" id="CHEBI:78463"/>
        <dbReference type="ChEBI" id="CHEBI:78464"/>
    </reaction>
    <physiologicalReaction direction="left-to-right" evidence="67">
        <dbReference type="Rhea" id="RHEA:41853"/>
    </physiologicalReaction>
</comment>
<dbReference type="EC" id="2.3.1.41" evidence="7"/>
<evidence type="ECO:0000256" key="43">
    <source>
        <dbReference type="ARBA" id="ARBA00047500"/>
    </source>
</evidence>
<comment type="catalytic activity">
    <reaction evidence="42">
        <text>tetradecanoyl-[ACP] + malonyl-[ACP] + H(+) = 3-oxohexadecanoyl-[ACP] + holo-[ACP] + CO2</text>
        <dbReference type="Rhea" id="RHEA:41900"/>
        <dbReference type="Rhea" id="RHEA-COMP:9623"/>
        <dbReference type="Rhea" id="RHEA-COMP:9648"/>
        <dbReference type="Rhea" id="RHEA-COMP:9649"/>
        <dbReference type="Rhea" id="RHEA-COMP:9685"/>
        <dbReference type="ChEBI" id="CHEBI:15378"/>
        <dbReference type="ChEBI" id="CHEBI:16526"/>
        <dbReference type="ChEBI" id="CHEBI:64479"/>
        <dbReference type="ChEBI" id="CHEBI:78449"/>
        <dbReference type="ChEBI" id="CHEBI:78477"/>
        <dbReference type="ChEBI" id="CHEBI:78478"/>
    </reaction>
    <physiologicalReaction direction="left-to-right" evidence="42">
        <dbReference type="Rhea" id="RHEA:41901"/>
    </physiologicalReaction>
</comment>
<keyword evidence="22" id="KW-0520">NAD</keyword>
<evidence type="ECO:0000256" key="47">
    <source>
        <dbReference type="ARBA" id="ARBA00047953"/>
    </source>
</evidence>
<dbReference type="Pfam" id="PF21149">
    <property type="entry name" value="FAS_pseudo-KR"/>
    <property type="match status" value="1"/>
</dbReference>
<dbReference type="SUPFAM" id="SSF53474">
    <property type="entry name" value="alpha/beta-Hydrolases"/>
    <property type="match status" value="1"/>
</dbReference>
<dbReference type="SUPFAM" id="SSF51735">
    <property type="entry name" value="NAD(P)-binding Rossmann-fold domains"/>
    <property type="match status" value="2"/>
</dbReference>
<dbReference type="SUPFAM" id="SSF47336">
    <property type="entry name" value="ACP-like"/>
    <property type="match status" value="1"/>
</dbReference>
<feature type="active site" description="Proton donor; for dehydratase activity" evidence="68">
    <location>
        <position position="1110"/>
    </location>
</feature>
<comment type="catalytic activity">
    <reaction evidence="45">
        <text>(2E)-hexadecenoyl-[ACP] + NADPH + H(+) = hexadecanoyl-[ACP] + NADP(+)</text>
        <dbReference type="Rhea" id="RHEA:41912"/>
        <dbReference type="Rhea" id="RHEA-COMP:9651"/>
        <dbReference type="Rhea" id="RHEA-COMP:9652"/>
        <dbReference type="ChEBI" id="CHEBI:15378"/>
        <dbReference type="ChEBI" id="CHEBI:57783"/>
        <dbReference type="ChEBI" id="CHEBI:58349"/>
        <dbReference type="ChEBI" id="CHEBI:78481"/>
        <dbReference type="ChEBI" id="CHEBI:78483"/>
    </reaction>
    <physiologicalReaction direction="left-to-right" evidence="45">
        <dbReference type="Rhea" id="RHEA:41913"/>
    </physiologicalReaction>
</comment>
<comment type="catalytic activity">
    <reaction evidence="51">
        <text>tetradecanoyl-[ACP] + H2O = tetradecanoate + holo-[ACP] + H(+)</text>
        <dbReference type="Rhea" id="RHEA:30123"/>
        <dbReference type="Rhea" id="RHEA-COMP:9648"/>
        <dbReference type="Rhea" id="RHEA-COMP:9685"/>
        <dbReference type="ChEBI" id="CHEBI:15377"/>
        <dbReference type="ChEBI" id="CHEBI:15378"/>
        <dbReference type="ChEBI" id="CHEBI:30807"/>
        <dbReference type="ChEBI" id="CHEBI:64479"/>
        <dbReference type="ChEBI" id="CHEBI:78477"/>
        <dbReference type="EC" id="3.1.2.14"/>
    </reaction>
    <physiologicalReaction direction="left-to-right" evidence="51">
        <dbReference type="Rhea" id="RHEA:30124"/>
    </physiologicalReaction>
</comment>
<evidence type="ECO:0000256" key="45">
    <source>
        <dbReference type="ARBA" id="ARBA00047810"/>
    </source>
</evidence>
<evidence type="ECO:0000256" key="42">
    <source>
        <dbReference type="ARBA" id="ARBA00047451"/>
    </source>
</evidence>
<evidence type="ECO:0000256" key="32">
    <source>
        <dbReference type="ARBA" id="ARBA00023398"/>
    </source>
</evidence>
<evidence type="ECO:0000256" key="53">
    <source>
        <dbReference type="ARBA" id="ARBA00048506"/>
    </source>
</evidence>
<evidence type="ECO:0000256" key="38">
    <source>
        <dbReference type="ARBA" id="ARBA00047300"/>
    </source>
</evidence>
<evidence type="ECO:0000256" key="22">
    <source>
        <dbReference type="ARBA" id="ARBA00023027"/>
    </source>
</evidence>
<dbReference type="Gene3D" id="3.40.50.150">
    <property type="entry name" value="Vaccinia Virus protein VP39"/>
    <property type="match status" value="1"/>
</dbReference>
<comment type="catalytic activity">
    <reaction evidence="40">
        <text>a (3R)-hydroxyacyl-[ACP] + NADP(+) = a 3-oxoacyl-[ACP] + NADPH + H(+)</text>
        <dbReference type="Rhea" id="RHEA:17397"/>
        <dbReference type="Rhea" id="RHEA-COMP:9916"/>
        <dbReference type="Rhea" id="RHEA-COMP:9945"/>
        <dbReference type="ChEBI" id="CHEBI:15378"/>
        <dbReference type="ChEBI" id="CHEBI:57783"/>
        <dbReference type="ChEBI" id="CHEBI:58349"/>
        <dbReference type="ChEBI" id="CHEBI:78776"/>
        <dbReference type="ChEBI" id="CHEBI:78827"/>
        <dbReference type="EC" id="1.1.1.100"/>
    </reaction>
    <physiologicalReaction direction="right-to-left" evidence="40">
        <dbReference type="Rhea" id="RHEA:17399"/>
    </physiologicalReaction>
</comment>
<dbReference type="PANTHER" id="PTHR43775:SF7">
    <property type="entry name" value="FATTY ACID SYNTHASE"/>
    <property type="match status" value="1"/>
</dbReference>
<dbReference type="Gene3D" id="3.40.50.720">
    <property type="entry name" value="NAD(P)-binding Rossmann-like Domain"/>
    <property type="match status" value="1"/>
</dbReference>
<dbReference type="GO" id="GO:0004316">
    <property type="term" value="F:3-oxoacyl-[acyl-carrier-protein] reductase (NADPH) activity"/>
    <property type="evidence" value="ECO:0007669"/>
    <property type="project" value="UniProtKB-EC"/>
</dbReference>
<dbReference type="InterPro" id="IPR020806">
    <property type="entry name" value="PKS_PP-bd"/>
</dbReference>
<comment type="catalytic activity">
    <reaction evidence="33">
        <text>(3R)-hydroxyoctadecanoyl-[ACP] = (2E)-octadecenoyl-[ACP] + H2O</text>
        <dbReference type="Rhea" id="RHEA:41924"/>
        <dbReference type="Rhea" id="RHEA-COMP:9654"/>
        <dbReference type="Rhea" id="RHEA-COMP:9655"/>
        <dbReference type="ChEBI" id="CHEBI:15377"/>
        <dbReference type="ChEBI" id="CHEBI:78488"/>
        <dbReference type="ChEBI" id="CHEBI:78489"/>
    </reaction>
    <physiologicalReaction direction="left-to-right" evidence="33">
        <dbReference type="Rhea" id="RHEA:41925"/>
    </physiologicalReaction>
</comment>
<gene>
    <name evidence="72" type="ORF">PMEA_00025823</name>
</gene>
<evidence type="ECO:0000256" key="6">
    <source>
        <dbReference type="ARBA" id="ARBA00013167"/>
    </source>
</evidence>
<evidence type="ECO:0000256" key="37">
    <source>
        <dbReference type="ARBA" id="ARBA00044883"/>
    </source>
</evidence>
<feature type="domain" description="Ketosynthase family 3 (KS3)" evidence="70">
    <location>
        <begin position="78"/>
        <end position="486"/>
    </location>
</feature>
<evidence type="ECO:0000259" key="70">
    <source>
        <dbReference type="PROSITE" id="PS52004"/>
    </source>
</evidence>
<keyword evidence="16" id="KW-0378">Hydrolase</keyword>
<dbReference type="EC" id="2.3.1.85" evidence="4"/>
<dbReference type="InterPro" id="IPR050091">
    <property type="entry name" value="PKS_NRPS_Biosynth_Enz"/>
</dbReference>
<evidence type="ECO:0000256" key="12">
    <source>
        <dbReference type="ARBA" id="ARBA00022516"/>
    </source>
</evidence>
<dbReference type="GO" id="GO:0019171">
    <property type="term" value="F:(3R)-hydroxyacyl-[acyl-carrier-protein] dehydratase activity"/>
    <property type="evidence" value="ECO:0007669"/>
    <property type="project" value="UniProtKB-EC"/>
</dbReference>
<dbReference type="SUPFAM" id="SSF55048">
    <property type="entry name" value="Probable ACP-binding domain of malonyl-CoA ACP transacylase"/>
    <property type="match status" value="1"/>
</dbReference>
<comment type="catalytic activity">
    <reaction evidence="66">
        <text>(2E)-decenoyl-[ACP] + NADPH + H(+) = decanoyl-[ACP] + NADP(+)</text>
        <dbReference type="Rhea" id="RHEA:41864"/>
        <dbReference type="Rhea" id="RHEA-COMP:9639"/>
        <dbReference type="Rhea" id="RHEA-COMP:9640"/>
        <dbReference type="ChEBI" id="CHEBI:15378"/>
        <dbReference type="ChEBI" id="CHEBI:57783"/>
        <dbReference type="ChEBI" id="CHEBI:58349"/>
        <dbReference type="ChEBI" id="CHEBI:78467"/>
        <dbReference type="ChEBI" id="CHEBI:78468"/>
    </reaction>
    <physiologicalReaction direction="left-to-right" evidence="66">
        <dbReference type="Rhea" id="RHEA:41865"/>
    </physiologicalReaction>
</comment>
<dbReference type="Pfam" id="PF16197">
    <property type="entry name" value="KAsynt_C_assoc"/>
    <property type="match status" value="1"/>
</dbReference>
<dbReference type="InterPro" id="IPR016036">
    <property type="entry name" value="Malonyl_transacylase_ACP-bd"/>
</dbReference>
<evidence type="ECO:0000256" key="24">
    <source>
        <dbReference type="ARBA" id="ARBA00023160"/>
    </source>
</evidence>
<evidence type="ECO:0000256" key="14">
    <source>
        <dbReference type="ARBA" id="ARBA00022679"/>
    </source>
</evidence>
<dbReference type="SMART" id="SM00829">
    <property type="entry name" value="PKS_ER"/>
    <property type="match status" value="1"/>
</dbReference>
<evidence type="ECO:0000256" key="54">
    <source>
        <dbReference type="ARBA" id="ARBA00048571"/>
    </source>
</evidence>
<evidence type="ECO:0000256" key="11">
    <source>
        <dbReference type="ARBA" id="ARBA00022450"/>
    </source>
</evidence>
<dbReference type="InterPro" id="IPR049391">
    <property type="entry name" value="FAS_pseudo-KR"/>
</dbReference>
<dbReference type="InterPro" id="IPR016039">
    <property type="entry name" value="Thiolase-like"/>
</dbReference>
<evidence type="ECO:0000256" key="50">
    <source>
        <dbReference type="ARBA" id="ARBA00048281"/>
    </source>
</evidence>
<dbReference type="InterPro" id="IPR013968">
    <property type="entry name" value="PKS_KR"/>
</dbReference>
<comment type="catalytic activity">
    <reaction evidence="41">
        <text>3-oxodecanoyl-[ACP] + NADPH + H(+) = (3R)-hydroxydecanoyl-[ACP] + NADP(+)</text>
        <dbReference type="Rhea" id="RHEA:41856"/>
        <dbReference type="Rhea" id="RHEA-COMP:9637"/>
        <dbReference type="Rhea" id="RHEA-COMP:9638"/>
        <dbReference type="ChEBI" id="CHEBI:15378"/>
        <dbReference type="ChEBI" id="CHEBI:57783"/>
        <dbReference type="ChEBI" id="CHEBI:58349"/>
        <dbReference type="ChEBI" id="CHEBI:78464"/>
        <dbReference type="ChEBI" id="CHEBI:78466"/>
    </reaction>
    <physiologicalReaction direction="left-to-right" evidence="41">
        <dbReference type="Rhea" id="RHEA:41857"/>
    </physiologicalReaction>
</comment>
<evidence type="ECO:0000256" key="17">
    <source>
        <dbReference type="ARBA" id="ARBA00022832"/>
    </source>
</evidence>
<dbReference type="GO" id="GO:0031177">
    <property type="term" value="F:phosphopantetheine binding"/>
    <property type="evidence" value="ECO:0007669"/>
    <property type="project" value="InterPro"/>
</dbReference>
<accession>A0AAU9VVG0</accession>
<dbReference type="FunFam" id="3.90.180.10:FF:000015">
    <property type="entry name" value="Fatty acid synthase"/>
    <property type="match status" value="1"/>
</dbReference>
<evidence type="ECO:0000256" key="48">
    <source>
        <dbReference type="ARBA" id="ARBA00047961"/>
    </source>
</evidence>
<dbReference type="Pfam" id="PF00975">
    <property type="entry name" value="Thioesterase"/>
    <property type="match status" value="1"/>
</dbReference>
<comment type="catalytic activity">
    <reaction evidence="44">
        <text>dodecanoyl-[ACP] + malonyl-[ACP] + H(+) = 3-oxotetradecanoyl-[ACP] + holo-[ACP] + CO2</text>
        <dbReference type="Rhea" id="RHEA:41884"/>
        <dbReference type="Rhea" id="RHEA-COMP:9623"/>
        <dbReference type="Rhea" id="RHEA-COMP:9644"/>
        <dbReference type="Rhea" id="RHEA-COMP:9645"/>
        <dbReference type="Rhea" id="RHEA-COMP:9685"/>
        <dbReference type="ChEBI" id="CHEBI:15378"/>
        <dbReference type="ChEBI" id="CHEBI:16526"/>
        <dbReference type="ChEBI" id="CHEBI:64479"/>
        <dbReference type="ChEBI" id="CHEBI:65264"/>
        <dbReference type="ChEBI" id="CHEBI:78449"/>
        <dbReference type="ChEBI" id="CHEBI:78473"/>
    </reaction>
    <physiologicalReaction direction="left-to-right" evidence="44">
        <dbReference type="Rhea" id="RHEA:41885"/>
    </physiologicalReaction>
</comment>
<dbReference type="InterPro" id="IPR013149">
    <property type="entry name" value="ADH-like_C"/>
</dbReference>
<dbReference type="Gene3D" id="1.10.1200.10">
    <property type="entry name" value="ACP-like"/>
    <property type="match status" value="1"/>
</dbReference>
<evidence type="ECO:0000256" key="57">
    <source>
        <dbReference type="ARBA" id="ARBA00048704"/>
    </source>
</evidence>
<dbReference type="InterPro" id="IPR006162">
    <property type="entry name" value="Ppantetheine_attach_site"/>
</dbReference>
<dbReference type="PROSITE" id="PS52004">
    <property type="entry name" value="KS3_2"/>
    <property type="match status" value="1"/>
</dbReference>
<comment type="function">
    <text evidence="36">Fatty acid synthetase is a multifunctional enzyme that catalyzes the de novo biosynthesis of long-chain saturated fatty acids starting from acetyl-CoA and malonyl-CoA in the presence of NADPH. This multifunctional protein contains 7 catalytic activities and a site for the binding of the prosthetic group 4'-phosphopantetheine of the acyl carrier protein ([ACP]) domain.</text>
</comment>
<evidence type="ECO:0000256" key="8">
    <source>
        <dbReference type="ARBA" id="ARBA00013256"/>
    </source>
</evidence>
<keyword evidence="11" id="KW-0596">Phosphopantetheine</keyword>